<reference evidence="3 4" key="1">
    <citation type="submission" date="2016-07" db="EMBL/GenBank/DDBJ databases">
        <title>Pervasive Adenine N6-methylation of Active Genes in Fungi.</title>
        <authorList>
            <consortium name="DOE Joint Genome Institute"/>
            <person name="Mondo S.J."/>
            <person name="Dannebaum R.O."/>
            <person name="Kuo R.C."/>
            <person name="Labutti K."/>
            <person name="Haridas S."/>
            <person name="Kuo A."/>
            <person name="Salamov A."/>
            <person name="Ahrendt S.R."/>
            <person name="Lipzen A."/>
            <person name="Sullivan W."/>
            <person name="Andreopoulos W.B."/>
            <person name="Clum A."/>
            <person name="Lindquist E."/>
            <person name="Daum C."/>
            <person name="Ramamoorthy G.K."/>
            <person name="Gryganskyi A."/>
            <person name="Culley D."/>
            <person name="Magnuson J.K."/>
            <person name="James T.Y."/>
            <person name="O'Malley M.A."/>
            <person name="Stajich J.E."/>
            <person name="Spatafora J.W."/>
            <person name="Visel A."/>
            <person name="Grigoriev I.V."/>
        </authorList>
    </citation>
    <scope>NUCLEOTIDE SEQUENCE [LARGE SCALE GENOMIC DNA]</scope>
    <source>
        <strain evidence="3 4">NRRL 3116</strain>
    </source>
</reference>
<proteinExistence type="predicted"/>
<keyword evidence="4" id="KW-1185">Reference proteome</keyword>
<dbReference type="InParanoid" id="A0A1Y2G555"/>
<dbReference type="RefSeq" id="XP_021875229.1">
    <property type="nucleotide sequence ID" value="XM_022029312.1"/>
</dbReference>
<protein>
    <submittedName>
        <fullName evidence="3">Uncharacterized protein</fullName>
    </submittedName>
</protein>
<accession>A0A1Y2G555</accession>
<sequence length="112" mass="12044">MTGTAFGDLVEAGKQLELYSSQRSCRIQTAVLKQTAAASKQPRSNSHAQTATLKQPRSNSRAQTAAAPKQPHSNKQLYPNGPAQTALDKWPGYHIRSALNDQPASPPPGHDD</sequence>
<comment type="caution">
    <text evidence="3">The sequence shown here is derived from an EMBL/GenBank/DDBJ whole genome shotgun (WGS) entry which is preliminary data.</text>
</comment>
<evidence type="ECO:0000313" key="2">
    <source>
        <dbReference type="EMBL" id="ORY94286.1"/>
    </source>
</evidence>
<dbReference type="AlphaFoldDB" id="A0A1Y2G555"/>
<organism evidence="3 4">
    <name type="scientific">Lobosporangium transversale</name>
    <dbReference type="NCBI Taxonomy" id="64571"/>
    <lineage>
        <taxon>Eukaryota</taxon>
        <taxon>Fungi</taxon>
        <taxon>Fungi incertae sedis</taxon>
        <taxon>Mucoromycota</taxon>
        <taxon>Mortierellomycotina</taxon>
        <taxon>Mortierellomycetes</taxon>
        <taxon>Mortierellales</taxon>
        <taxon>Mortierellaceae</taxon>
        <taxon>Lobosporangium</taxon>
    </lineage>
</organism>
<dbReference type="EMBL" id="MCFF01000090">
    <property type="protein sequence ID" value="ORY94287.1"/>
    <property type="molecule type" value="Genomic_DNA"/>
</dbReference>
<evidence type="ECO:0000256" key="1">
    <source>
        <dbReference type="SAM" id="MobiDB-lite"/>
    </source>
</evidence>
<dbReference type="Proteomes" id="UP000193648">
    <property type="component" value="Unassembled WGS sequence"/>
</dbReference>
<name>A0A1Y2G555_9FUNG</name>
<feature type="region of interest" description="Disordered" evidence="1">
    <location>
        <begin position="35"/>
        <end position="112"/>
    </location>
</feature>
<evidence type="ECO:0000313" key="4">
    <source>
        <dbReference type="Proteomes" id="UP000193648"/>
    </source>
</evidence>
<dbReference type="EMBL" id="MCFF01000090">
    <property type="protein sequence ID" value="ORY94286.1"/>
    <property type="molecule type" value="Genomic_DNA"/>
</dbReference>
<evidence type="ECO:0000313" key="3">
    <source>
        <dbReference type="EMBL" id="ORY94287.1"/>
    </source>
</evidence>
<feature type="compositionally biased region" description="Polar residues" evidence="1">
    <location>
        <begin position="36"/>
        <end position="63"/>
    </location>
</feature>
<gene>
    <name evidence="2" type="ORF">BCR41DRAFT_402459</name>
    <name evidence="3" type="ORF">BCR41DRAFT_402460</name>
</gene>
<dbReference type="GeneID" id="33571155"/>